<sequence>DEEQKSQNSRGNLVNDLQRSGTKELPSVTHYAARDSHPAGPGVPPCLSQYICRSV</sequence>
<evidence type="ECO:0000256" key="1">
    <source>
        <dbReference type="SAM" id="MobiDB-lite"/>
    </source>
</evidence>
<organism evidence="2">
    <name type="scientific">Iconisemion striatum</name>
    <dbReference type="NCBI Taxonomy" id="60296"/>
    <lineage>
        <taxon>Eukaryota</taxon>
        <taxon>Metazoa</taxon>
        <taxon>Chordata</taxon>
        <taxon>Craniata</taxon>
        <taxon>Vertebrata</taxon>
        <taxon>Euteleostomi</taxon>
        <taxon>Actinopterygii</taxon>
        <taxon>Neopterygii</taxon>
        <taxon>Teleostei</taxon>
        <taxon>Neoteleostei</taxon>
        <taxon>Acanthomorphata</taxon>
        <taxon>Ovalentaria</taxon>
        <taxon>Atherinomorphae</taxon>
        <taxon>Cyprinodontiformes</taxon>
        <taxon>Nothobranchiidae</taxon>
        <taxon>Iconisemion</taxon>
    </lineage>
</organism>
<name>A0A1A7YBV9_9TELE</name>
<accession>A0A1A7YBV9</accession>
<proteinExistence type="predicted"/>
<feature type="non-terminal residue" evidence="2">
    <location>
        <position position="1"/>
    </location>
</feature>
<feature type="compositionally biased region" description="Polar residues" evidence="1">
    <location>
        <begin position="1"/>
        <end position="20"/>
    </location>
</feature>
<dbReference type="EMBL" id="HADX01005392">
    <property type="protein sequence ID" value="SBP27624.1"/>
    <property type="molecule type" value="Transcribed_RNA"/>
</dbReference>
<reference evidence="2" key="1">
    <citation type="submission" date="2016-05" db="EMBL/GenBank/DDBJ databases">
        <authorList>
            <person name="Lavstsen T."/>
            <person name="Jespersen J.S."/>
        </authorList>
    </citation>
    <scope>NUCLEOTIDE SEQUENCE</scope>
    <source>
        <tissue evidence="2">Brain</tissue>
    </source>
</reference>
<gene>
    <name evidence="2" type="primary">Nfu_g_1_025721</name>
</gene>
<feature type="region of interest" description="Disordered" evidence="1">
    <location>
        <begin position="1"/>
        <end position="45"/>
    </location>
</feature>
<reference evidence="2" key="2">
    <citation type="submission" date="2016-06" db="EMBL/GenBank/DDBJ databases">
        <title>The genome of a short-lived fish provides insights into sex chromosome evolution and the genetic control of aging.</title>
        <authorList>
            <person name="Reichwald K."/>
            <person name="Felder M."/>
            <person name="Petzold A."/>
            <person name="Koch P."/>
            <person name="Groth M."/>
            <person name="Platzer M."/>
        </authorList>
    </citation>
    <scope>NUCLEOTIDE SEQUENCE</scope>
    <source>
        <tissue evidence="2">Brain</tissue>
    </source>
</reference>
<evidence type="ECO:0000313" key="2">
    <source>
        <dbReference type="EMBL" id="SBP27624.1"/>
    </source>
</evidence>
<protein>
    <submittedName>
        <fullName evidence="2">Uncharacterized protein</fullName>
    </submittedName>
</protein>
<feature type="non-terminal residue" evidence="2">
    <location>
        <position position="55"/>
    </location>
</feature>
<dbReference type="AlphaFoldDB" id="A0A1A7YBV9"/>